<gene>
    <name evidence="1" type="ORF">GOP47_0018957</name>
</gene>
<accession>A0A9D4UF46</accession>
<reference evidence="1" key="1">
    <citation type="submission" date="2021-01" db="EMBL/GenBank/DDBJ databases">
        <title>Adiantum capillus-veneris genome.</title>
        <authorList>
            <person name="Fang Y."/>
            <person name="Liao Q."/>
        </authorList>
    </citation>
    <scope>NUCLEOTIDE SEQUENCE</scope>
    <source>
        <strain evidence="1">H3</strain>
        <tissue evidence="1">Leaf</tissue>
    </source>
</reference>
<protein>
    <submittedName>
        <fullName evidence="1">Uncharacterized protein</fullName>
    </submittedName>
</protein>
<dbReference type="AlphaFoldDB" id="A0A9D4UF46"/>
<dbReference type="Proteomes" id="UP000886520">
    <property type="component" value="Chromosome 18"/>
</dbReference>
<dbReference type="EMBL" id="JABFUD020000018">
    <property type="protein sequence ID" value="KAI5066333.1"/>
    <property type="molecule type" value="Genomic_DNA"/>
</dbReference>
<evidence type="ECO:0000313" key="2">
    <source>
        <dbReference type="Proteomes" id="UP000886520"/>
    </source>
</evidence>
<proteinExistence type="predicted"/>
<organism evidence="1 2">
    <name type="scientific">Adiantum capillus-veneris</name>
    <name type="common">Maidenhair fern</name>
    <dbReference type="NCBI Taxonomy" id="13818"/>
    <lineage>
        <taxon>Eukaryota</taxon>
        <taxon>Viridiplantae</taxon>
        <taxon>Streptophyta</taxon>
        <taxon>Embryophyta</taxon>
        <taxon>Tracheophyta</taxon>
        <taxon>Polypodiopsida</taxon>
        <taxon>Polypodiidae</taxon>
        <taxon>Polypodiales</taxon>
        <taxon>Pteridineae</taxon>
        <taxon>Pteridaceae</taxon>
        <taxon>Vittarioideae</taxon>
        <taxon>Adiantum</taxon>
    </lineage>
</organism>
<evidence type="ECO:0000313" key="1">
    <source>
        <dbReference type="EMBL" id="KAI5066333.1"/>
    </source>
</evidence>
<sequence>MRLQEGRSIHREEGRVSRLHLHRQIQELGFRTSRKAMILLQRTEHRIQGSPRAEGFLRIWNTMCLYLERIRI</sequence>
<keyword evidence="2" id="KW-1185">Reference proteome</keyword>
<name>A0A9D4UF46_ADICA</name>
<comment type="caution">
    <text evidence="1">The sequence shown here is derived from an EMBL/GenBank/DDBJ whole genome shotgun (WGS) entry which is preliminary data.</text>
</comment>